<feature type="region of interest" description="Disordered" evidence="16">
    <location>
        <begin position="376"/>
        <end position="397"/>
    </location>
</feature>
<accession>A0A8B8M0L5</accession>
<evidence type="ECO:0000256" key="9">
    <source>
        <dbReference type="ARBA" id="ARBA00022771"/>
    </source>
</evidence>
<protein>
    <recommendedName>
        <fullName evidence="4">RING-type E3 ubiquitin transferase</fullName>
        <ecNumber evidence="4">2.3.2.27</ecNumber>
    </recommendedName>
</protein>
<keyword evidence="6 17" id="KW-0812">Transmembrane</keyword>
<evidence type="ECO:0000256" key="2">
    <source>
        <dbReference type="ARBA" id="ARBA00004167"/>
    </source>
</evidence>
<evidence type="ECO:0000256" key="12">
    <source>
        <dbReference type="ARBA" id="ARBA00022989"/>
    </source>
</evidence>
<dbReference type="AlphaFoldDB" id="A0A8B8M0L5"/>
<dbReference type="GeneID" id="113869793"/>
<evidence type="ECO:0000256" key="10">
    <source>
        <dbReference type="ARBA" id="ARBA00022786"/>
    </source>
</evidence>
<keyword evidence="7" id="KW-0479">Metal-binding</keyword>
<evidence type="ECO:0000256" key="8">
    <source>
        <dbReference type="ARBA" id="ARBA00022729"/>
    </source>
</evidence>
<dbReference type="CDD" id="cd16461">
    <property type="entry name" value="RING-H2_EL5-like"/>
    <property type="match status" value="1"/>
</dbReference>
<dbReference type="Pfam" id="PF13639">
    <property type="entry name" value="zf-RING_2"/>
    <property type="match status" value="1"/>
</dbReference>
<keyword evidence="8 18" id="KW-0732">Signal</keyword>
<evidence type="ECO:0000256" key="14">
    <source>
        <dbReference type="ARBA" id="ARBA00024209"/>
    </source>
</evidence>
<evidence type="ECO:0000256" key="4">
    <source>
        <dbReference type="ARBA" id="ARBA00012483"/>
    </source>
</evidence>
<dbReference type="GO" id="GO:0061630">
    <property type="term" value="F:ubiquitin protein ligase activity"/>
    <property type="evidence" value="ECO:0007669"/>
    <property type="project" value="UniProtKB-EC"/>
</dbReference>
<evidence type="ECO:0000256" key="17">
    <source>
        <dbReference type="SAM" id="Phobius"/>
    </source>
</evidence>
<dbReference type="GO" id="GO:0016020">
    <property type="term" value="C:membrane"/>
    <property type="evidence" value="ECO:0007669"/>
    <property type="project" value="UniProtKB-SubCell"/>
</dbReference>
<dbReference type="InterPro" id="IPR046948">
    <property type="entry name" value="ATL20-22-like"/>
</dbReference>
<feature type="chain" id="PRO_5034463674" description="RING-type E3 ubiquitin transferase" evidence="18">
    <location>
        <begin position="23"/>
        <end position="397"/>
    </location>
</feature>
<comment type="pathway">
    <text evidence="3">Protein modification; protein ubiquitination.</text>
</comment>
<reference evidence="20" key="1">
    <citation type="journal article" date="2019" name="Toxins">
        <title>Detection of Abrin-Like and Prepropulchellin-Like Toxin Genes and Transcripts Using Whole Genome Sequencing and Full-Length Transcript Sequencing of Abrus precatorius.</title>
        <authorList>
            <person name="Hovde B.T."/>
            <person name="Daligault H.E."/>
            <person name="Hanschen E.R."/>
            <person name="Kunde Y.A."/>
            <person name="Johnson M.B."/>
            <person name="Starkenburg S.R."/>
            <person name="Johnson S.L."/>
        </authorList>
    </citation>
    <scope>NUCLEOTIDE SEQUENCE [LARGE SCALE GENOMIC DNA]</scope>
</reference>
<gene>
    <name evidence="21" type="primary">LOC113869793</name>
</gene>
<evidence type="ECO:0000256" key="13">
    <source>
        <dbReference type="ARBA" id="ARBA00023136"/>
    </source>
</evidence>
<dbReference type="SMART" id="SM00184">
    <property type="entry name" value="RING"/>
    <property type="match status" value="1"/>
</dbReference>
<keyword evidence="5" id="KW-0808">Transferase</keyword>
<evidence type="ECO:0000256" key="18">
    <source>
        <dbReference type="SAM" id="SignalP"/>
    </source>
</evidence>
<dbReference type="OrthoDB" id="8062037at2759"/>
<evidence type="ECO:0000256" key="11">
    <source>
        <dbReference type="ARBA" id="ARBA00022833"/>
    </source>
</evidence>
<proteinExistence type="inferred from homology"/>
<keyword evidence="20" id="KW-1185">Reference proteome</keyword>
<dbReference type="GO" id="GO:0008270">
    <property type="term" value="F:zinc ion binding"/>
    <property type="evidence" value="ECO:0007669"/>
    <property type="project" value="UniProtKB-KW"/>
</dbReference>
<reference evidence="21" key="2">
    <citation type="submission" date="2025-08" db="UniProtKB">
        <authorList>
            <consortium name="RefSeq"/>
        </authorList>
    </citation>
    <scope>IDENTIFICATION</scope>
    <source>
        <tissue evidence="21">Young leaves</tissue>
    </source>
</reference>
<dbReference type="PANTHER" id="PTHR46279:SF31">
    <property type="entry name" value="RING-H2 FINGER PROTEIN ATL20-LIKE ISOFORM X1"/>
    <property type="match status" value="1"/>
</dbReference>
<evidence type="ECO:0000259" key="19">
    <source>
        <dbReference type="PROSITE" id="PS50089"/>
    </source>
</evidence>
<keyword evidence="13 17" id="KW-0472">Membrane</keyword>
<evidence type="ECO:0000256" key="16">
    <source>
        <dbReference type="SAM" id="MobiDB-lite"/>
    </source>
</evidence>
<dbReference type="KEGG" id="aprc:113869793"/>
<dbReference type="GO" id="GO:0030247">
    <property type="term" value="F:polysaccharide binding"/>
    <property type="evidence" value="ECO:0007669"/>
    <property type="project" value="InterPro"/>
</dbReference>
<name>A0A8B8M0L5_ABRPR</name>
<comment type="catalytic activity">
    <reaction evidence="1">
        <text>S-ubiquitinyl-[E2 ubiquitin-conjugating enzyme]-L-cysteine + [acceptor protein]-L-lysine = [E2 ubiquitin-conjugating enzyme]-L-cysteine + N(6)-ubiquitinyl-[acceptor protein]-L-lysine.</text>
        <dbReference type="EC" id="2.3.2.27"/>
    </reaction>
</comment>
<dbReference type="RefSeq" id="XP_027362070.1">
    <property type="nucleotide sequence ID" value="XM_027506269.1"/>
</dbReference>
<dbReference type="Pfam" id="PF13947">
    <property type="entry name" value="GUB_WAK_bind"/>
    <property type="match status" value="1"/>
</dbReference>
<evidence type="ECO:0000313" key="20">
    <source>
        <dbReference type="Proteomes" id="UP000694853"/>
    </source>
</evidence>
<evidence type="ECO:0000256" key="3">
    <source>
        <dbReference type="ARBA" id="ARBA00004906"/>
    </source>
</evidence>
<evidence type="ECO:0000256" key="1">
    <source>
        <dbReference type="ARBA" id="ARBA00000900"/>
    </source>
</evidence>
<dbReference type="Proteomes" id="UP000694853">
    <property type="component" value="Unplaced"/>
</dbReference>
<dbReference type="Gene3D" id="3.30.40.10">
    <property type="entry name" value="Zinc/RING finger domain, C3HC4 (zinc finger)"/>
    <property type="match status" value="1"/>
</dbReference>
<dbReference type="InterPro" id="IPR001841">
    <property type="entry name" value="Znf_RING"/>
</dbReference>
<evidence type="ECO:0000256" key="6">
    <source>
        <dbReference type="ARBA" id="ARBA00022692"/>
    </source>
</evidence>
<dbReference type="InterPro" id="IPR013083">
    <property type="entry name" value="Znf_RING/FYVE/PHD"/>
</dbReference>
<dbReference type="PANTHER" id="PTHR46279">
    <property type="entry name" value="RING/U-BOX SUPERFAMILY PROTEIN"/>
    <property type="match status" value="1"/>
</dbReference>
<keyword evidence="11" id="KW-0862">Zinc</keyword>
<dbReference type="InterPro" id="IPR025287">
    <property type="entry name" value="WAK_GUB"/>
</dbReference>
<feature type="signal peptide" evidence="18">
    <location>
        <begin position="1"/>
        <end position="22"/>
    </location>
</feature>
<comment type="similarity">
    <text evidence="14">Belongs to the RING-type zinc finger family. ATL subfamily.</text>
</comment>
<keyword evidence="9 15" id="KW-0863">Zinc-finger</keyword>
<feature type="compositionally biased region" description="Low complexity" evidence="16">
    <location>
        <begin position="380"/>
        <end position="397"/>
    </location>
</feature>
<dbReference type="EC" id="2.3.2.27" evidence="4"/>
<evidence type="ECO:0000256" key="5">
    <source>
        <dbReference type="ARBA" id="ARBA00022679"/>
    </source>
</evidence>
<feature type="domain" description="RING-type" evidence="19">
    <location>
        <begin position="332"/>
        <end position="374"/>
    </location>
</feature>
<feature type="transmembrane region" description="Helical" evidence="17">
    <location>
        <begin position="249"/>
        <end position="271"/>
    </location>
</feature>
<evidence type="ECO:0000313" key="21">
    <source>
        <dbReference type="RefSeq" id="XP_027362070.1"/>
    </source>
</evidence>
<keyword evidence="10" id="KW-0833">Ubl conjugation pathway</keyword>
<dbReference type="SUPFAM" id="SSF57850">
    <property type="entry name" value="RING/U-box"/>
    <property type="match status" value="1"/>
</dbReference>
<evidence type="ECO:0000256" key="7">
    <source>
        <dbReference type="ARBA" id="ARBA00022723"/>
    </source>
</evidence>
<organism evidence="20 21">
    <name type="scientific">Abrus precatorius</name>
    <name type="common">Indian licorice</name>
    <name type="synonym">Glycine abrus</name>
    <dbReference type="NCBI Taxonomy" id="3816"/>
    <lineage>
        <taxon>Eukaryota</taxon>
        <taxon>Viridiplantae</taxon>
        <taxon>Streptophyta</taxon>
        <taxon>Embryophyta</taxon>
        <taxon>Tracheophyta</taxon>
        <taxon>Spermatophyta</taxon>
        <taxon>Magnoliopsida</taxon>
        <taxon>eudicotyledons</taxon>
        <taxon>Gunneridae</taxon>
        <taxon>Pentapetalae</taxon>
        <taxon>rosids</taxon>
        <taxon>fabids</taxon>
        <taxon>Fabales</taxon>
        <taxon>Fabaceae</taxon>
        <taxon>Papilionoideae</taxon>
        <taxon>50 kb inversion clade</taxon>
        <taxon>NPAAA clade</taxon>
        <taxon>indigoferoid/millettioid clade</taxon>
        <taxon>Abreae</taxon>
        <taxon>Abrus</taxon>
    </lineage>
</organism>
<evidence type="ECO:0000256" key="15">
    <source>
        <dbReference type="PROSITE-ProRule" id="PRU00175"/>
    </source>
</evidence>
<comment type="subcellular location">
    <subcellularLocation>
        <location evidence="2">Membrane</location>
        <topology evidence="2">Single-pass membrane protein</topology>
    </subcellularLocation>
</comment>
<dbReference type="PROSITE" id="PS50089">
    <property type="entry name" value="ZF_RING_2"/>
    <property type="match status" value="1"/>
</dbReference>
<keyword evidence="12 17" id="KW-1133">Transmembrane helix</keyword>
<sequence>MATLVKLCLLSFFLFPLKGARGEITCATMSCGEIDIRFPFSLKGANQSGRCSYPRFQVSCDNLSRTILNLHGSGDLVVKSINYEDQTVKVNDPNGCLPERFLHNLSLTLSPLFTFDATVYDLTFLRCPSNITESYPFPTISCLRDGNTRTSNSSSVIFSWWPLSDSSPWHECDVISSTFVPIPNANANAATPLFLPDLNNDIELKWKEPACGNCASRGQACGFTRDTSLQVRCFAAPNESQGLSRSAKYGLTIGVGIPGLLCLTGLCCFVCSKFNMYTHRHQARPSAELPSSIMTLQPSSFVMGLNGPEIEKFPKTLIGDSGRLPNPNDSTCPICLGEYEPKEILRTIPECNHYFHAQCIDEWLKMNASCPLCRNSPDASSTVTPSSSTLSIFSSSP</sequence>